<feature type="region of interest" description="Disordered" evidence="15">
    <location>
        <begin position="492"/>
        <end position="541"/>
    </location>
</feature>
<comment type="similarity">
    <text evidence="10">Belongs to the VTC4 family.</text>
</comment>
<dbReference type="EMBL" id="KE503208">
    <property type="protein sequence ID" value="EPX70998.1"/>
    <property type="molecule type" value="Genomic_DNA"/>
</dbReference>
<proteinExistence type="inferred from homology"/>
<evidence type="ECO:0000256" key="15">
    <source>
        <dbReference type="SAM" id="MobiDB-lite"/>
    </source>
</evidence>
<evidence type="ECO:0000256" key="6">
    <source>
        <dbReference type="ARBA" id="ARBA00022692"/>
    </source>
</evidence>
<dbReference type="GO" id="GO:0007034">
    <property type="term" value="P:vacuolar transport"/>
    <property type="evidence" value="ECO:0007669"/>
    <property type="project" value="EnsemblFungi"/>
</dbReference>
<dbReference type="GO" id="GO:0000329">
    <property type="term" value="C:fungal-type vacuole membrane"/>
    <property type="evidence" value="ECO:0007669"/>
    <property type="project" value="TreeGrafter"/>
</dbReference>
<organism evidence="18 19">
    <name type="scientific">Schizosaccharomyces octosporus (strain yFS286)</name>
    <name type="common">Fission yeast</name>
    <name type="synonym">Octosporomyces octosporus</name>
    <dbReference type="NCBI Taxonomy" id="483514"/>
    <lineage>
        <taxon>Eukaryota</taxon>
        <taxon>Fungi</taxon>
        <taxon>Dikarya</taxon>
        <taxon>Ascomycota</taxon>
        <taxon>Taphrinomycotina</taxon>
        <taxon>Schizosaccharomycetes</taxon>
        <taxon>Schizosaccharomycetales</taxon>
        <taxon>Schizosaccharomycetaceae</taxon>
        <taxon>Schizosaccharomyces</taxon>
    </lineage>
</organism>
<evidence type="ECO:0000256" key="11">
    <source>
        <dbReference type="ARBA" id="ARBA00067464"/>
    </source>
</evidence>
<dbReference type="GO" id="GO:0000822">
    <property type="term" value="F:inositol hexakisphosphate binding"/>
    <property type="evidence" value="ECO:0007669"/>
    <property type="project" value="EnsemblFungi"/>
</dbReference>
<dbReference type="eggNOG" id="KOG4580">
    <property type="taxonomic scope" value="Eukaryota"/>
</dbReference>
<evidence type="ECO:0000259" key="17">
    <source>
        <dbReference type="PROSITE" id="PS51382"/>
    </source>
</evidence>
<feature type="transmembrane region" description="Helical" evidence="16">
    <location>
        <begin position="655"/>
        <end position="677"/>
    </location>
</feature>
<gene>
    <name evidence="18" type="ORF">SOCG_01219</name>
</gene>
<keyword evidence="19" id="KW-1185">Reference proteome</keyword>
<dbReference type="Proteomes" id="UP000016088">
    <property type="component" value="Unassembled WGS sequence"/>
</dbReference>
<comment type="cofactor">
    <cofactor evidence="1">
        <name>Mn(2+)</name>
        <dbReference type="ChEBI" id="CHEBI:29035"/>
    </cofactor>
</comment>
<dbReference type="GO" id="GO:0006799">
    <property type="term" value="P:polyphosphate biosynthetic process"/>
    <property type="evidence" value="ECO:0007669"/>
    <property type="project" value="EnsemblFungi"/>
</dbReference>
<dbReference type="EC" id="2.7.4.1" evidence="3"/>
<accession>S9PU29</accession>
<evidence type="ECO:0000256" key="12">
    <source>
        <dbReference type="ARBA" id="ARBA00075894"/>
    </source>
</evidence>
<dbReference type="InterPro" id="IPR042267">
    <property type="entry name" value="VTC_sf"/>
</dbReference>
<protein>
    <recommendedName>
        <fullName evidence="11">Vacuolar transporter chaperone complex subunit 4</fullName>
        <ecNumber evidence="3">2.7.4.1</ecNumber>
    </recommendedName>
    <alternativeName>
        <fullName evidence="13">Polyphosphate kinase</fullName>
    </alternativeName>
    <alternativeName>
        <fullName evidence="12">SPX-dependent polyphosphate polymerase VTC subunit 4</fullName>
    </alternativeName>
    <alternativeName>
        <fullName evidence="14">Vacuolar membrane polyphosphate polymerase catalytic subunit</fullName>
    </alternativeName>
</protein>
<dbReference type="Gene3D" id="3.20.100.30">
    <property type="entry name" value="VTC, catalytic tunnel domain"/>
    <property type="match status" value="1"/>
</dbReference>
<evidence type="ECO:0000256" key="13">
    <source>
        <dbReference type="ARBA" id="ARBA00080494"/>
    </source>
</evidence>
<dbReference type="eggNOG" id="KOG1161">
    <property type="taxonomic scope" value="Eukaryota"/>
</dbReference>
<evidence type="ECO:0000256" key="9">
    <source>
        <dbReference type="ARBA" id="ARBA00050204"/>
    </source>
</evidence>
<dbReference type="InterPro" id="IPR004331">
    <property type="entry name" value="SPX_dom"/>
</dbReference>
<evidence type="ECO:0000256" key="8">
    <source>
        <dbReference type="ARBA" id="ARBA00023136"/>
    </source>
</evidence>
<dbReference type="Pfam" id="PF02656">
    <property type="entry name" value="DUF202"/>
    <property type="match status" value="1"/>
</dbReference>
<dbReference type="Pfam" id="PF03105">
    <property type="entry name" value="SPX"/>
    <property type="match status" value="1"/>
</dbReference>
<evidence type="ECO:0000256" key="4">
    <source>
        <dbReference type="ARBA" id="ARBA00022554"/>
    </source>
</evidence>
<keyword evidence="4" id="KW-0926">Vacuole</keyword>
<keyword evidence="6 16" id="KW-0812">Transmembrane</keyword>
<evidence type="ECO:0000256" key="1">
    <source>
        <dbReference type="ARBA" id="ARBA00001936"/>
    </source>
</evidence>
<dbReference type="VEuPathDB" id="FungiDB:SOCG_01219"/>
<evidence type="ECO:0000256" key="14">
    <source>
        <dbReference type="ARBA" id="ARBA00081313"/>
    </source>
</evidence>
<evidence type="ECO:0000256" key="16">
    <source>
        <dbReference type="SAM" id="Phobius"/>
    </source>
</evidence>
<dbReference type="InterPro" id="IPR018966">
    <property type="entry name" value="VTC_domain"/>
</dbReference>
<dbReference type="PANTHER" id="PTHR46140:SF1">
    <property type="entry name" value="VACUOLAR TRANSPORTER CHAPERONE COMPLEX SUBUNIT 4-RELATED"/>
    <property type="match status" value="1"/>
</dbReference>
<feature type="compositionally biased region" description="Low complexity" evidence="15">
    <location>
        <begin position="494"/>
        <end position="507"/>
    </location>
</feature>
<dbReference type="GeneID" id="25030201"/>
<feature type="domain" description="SPX" evidence="17">
    <location>
        <begin position="1"/>
        <end position="147"/>
    </location>
</feature>
<dbReference type="FunFam" id="3.20.100.30:FF:000001">
    <property type="entry name" value="Vacuolar transporter chaperone 4"/>
    <property type="match status" value="1"/>
</dbReference>
<dbReference type="CDD" id="cd07751">
    <property type="entry name" value="PolyPPase_VTC4_like"/>
    <property type="match status" value="1"/>
</dbReference>
<keyword evidence="5" id="KW-0808">Transferase</keyword>
<dbReference type="GO" id="GO:0042144">
    <property type="term" value="P:vacuole fusion, non-autophagic"/>
    <property type="evidence" value="ECO:0007669"/>
    <property type="project" value="TreeGrafter"/>
</dbReference>
<dbReference type="GO" id="GO:0016237">
    <property type="term" value="P:microautophagy"/>
    <property type="evidence" value="ECO:0007669"/>
    <property type="project" value="EnsemblFungi"/>
</dbReference>
<dbReference type="GO" id="GO:0008976">
    <property type="term" value="F:polyphosphate kinase activity"/>
    <property type="evidence" value="ECO:0007669"/>
    <property type="project" value="UniProtKB-EC"/>
</dbReference>
<evidence type="ECO:0000313" key="19">
    <source>
        <dbReference type="Proteomes" id="UP000016088"/>
    </source>
</evidence>
<dbReference type="OrthoDB" id="6493944at2759"/>
<dbReference type="PANTHER" id="PTHR46140">
    <property type="entry name" value="VACUOLAR TRANSPORTER CHAPERONE 1-RELATED"/>
    <property type="match status" value="1"/>
</dbReference>
<evidence type="ECO:0000256" key="2">
    <source>
        <dbReference type="ARBA" id="ARBA00004128"/>
    </source>
</evidence>
<dbReference type="GO" id="GO:0005783">
    <property type="term" value="C:endoplasmic reticulum"/>
    <property type="evidence" value="ECO:0007669"/>
    <property type="project" value="EnsemblFungi"/>
</dbReference>
<dbReference type="PROSITE" id="PS51382">
    <property type="entry name" value="SPX"/>
    <property type="match status" value="1"/>
</dbReference>
<dbReference type="Pfam" id="PF09359">
    <property type="entry name" value="VTC"/>
    <property type="match status" value="1"/>
</dbReference>
<dbReference type="CDD" id="cd14480">
    <property type="entry name" value="SPX_VTC2_like"/>
    <property type="match status" value="1"/>
</dbReference>
<dbReference type="OMA" id="NVNAYMR"/>
<comment type="subcellular location">
    <subcellularLocation>
        <location evidence="2">Vacuole membrane</location>
        <topology evidence="2">Multi-pass membrane protein</topology>
    </subcellularLocation>
</comment>
<evidence type="ECO:0000256" key="3">
    <source>
        <dbReference type="ARBA" id="ARBA00012960"/>
    </source>
</evidence>
<dbReference type="AlphaFoldDB" id="S9PU29"/>
<keyword evidence="7 16" id="KW-1133">Transmembrane helix</keyword>
<evidence type="ECO:0000313" key="18">
    <source>
        <dbReference type="EMBL" id="EPX70998.1"/>
    </source>
</evidence>
<feature type="transmembrane region" description="Helical" evidence="16">
    <location>
        <begin position="631"/>
        <end position="648"/>
    </location>
</feature>
<evidence type="ECO:0000256" key="10">
    <source>
        <dbReference type="ARBA" id="ARBA00061390"/>
    </source>
</evidence>
<reference evidence="18 19" key="1">
    <citation type="journal article" date="2011" name="Science">
        <title>Comparative functional genomics of the fission yeasts.</title>
        <authorList>
            <person name="Rhind N."/>
            <person name="Chen Z."/>
            <person name="Yassour M."/>
            <person name="Thompson D.A."/>
            <person name="Haas B.J."/>
            <person name="Habib N."/>
            <person name="Wapinski I."/>
            <person name="Roy S."/>
            <person name="Lin M.F."/>
            <person name="Heiman D.I."/>
            <person name="Young S.K."/>
            <person name="Furuya K."/>
            <person name="Guo Y."/>
            <person name="Pidoux A."/>
            <person name="Chen H.M."/>
            <person name="Robbertse B."/>
            <person name="Goldberg J.M."/>
            <person name="Aoki K."/>
            <person name="Bayne E.H."/>
            <person name="Berlin A.M."/>
            <person name="Desjardins C.A."/>
            <person name="Dobbs E."/>
            <person name="Dukaj L."/>
            <person name="Fan L."/>
            <person name="FitzGerald M.G."/>
            <person name="French C."/>
            <person name="Gujja S."/>
            <person name="Hansen K."/>
            <person name="Keifenheim D."/>
            <person name="Levin J.Z."/>
            <person name="Mosher R.A."/>
            <person name="Mueller C.A."/>
            <person name="Pfiffner J."/>
            <person name="Priest M."/>
            <person name="Russ C."/>
            <person name="Smialowska A."/>
            <person name="Swoboda P."/>
            <person name="Sykes S.M."/>
            <person name="Vaughn M."/>
            <person name="Vengrova S."/>
            <person name="Yoder R."/>
            <person name="Zeng Q."/>
            <person name="Allshire R."/>
            <person name="Baulcombe D."/>
            <person name="Birren B.W."/>
            <person name="Brown W."/>
            <person name="Ekwall K."/>
            <person name="Kellis M."/>
            <person name="Leatherwood J."/>
            <person name="Levin H."/>
            <person name="Margalit H."/>
            <person name="Martienssen R."/>
            <person name="Nieduszynski C.A."/>
            <person name="Spatafora J.W."/>
            <person name="Friedman N."/>
            <person name="Dalgaard J.Z."/>
            <person name="Baumann P."/>
            <person name="Niki H."/>
            <person name="Regev A."/>
            <person name="Nusbaum C."/>
        </authorList>
    </citation>
    <scope>NUCLEOTIDE SEQUENCE [LARGE SCALE GENOMIC DNA]</scope>
    <source>
        <strain evidence="19">yFS286</strain>
    </source>
</reference>
<dbReference type="GO" id="GO:0033254">
    <property type="term" value="C:vacuolar transporter chaperone complex"/>
    <property type="evidence" value="ECO:0007669"/>
    <property type="project" value="EnsemblFungi"/>
</dbReference>
<dbReference type="GO" id="GO:0005516">
    <property type="term" value="F:calmodulin binding"/>
    <property type="evidence" value="ECO:0007669"/>
    <property type="project" value="EnsemblFungi"/>
</dbReference>
<dbReference type="HOGENOM" id="CLU_009308_0_0_1"/>
<dbReference type="RefSeq" id="XP_013019628.1">
    <property type="nucleotide sequence ID" value="XM_013164174.1"/>
</dbReference>
<name>S9PU29_SCHOY</name>
<sequence length="718" mass="83046">MKFGQLLKETLVREYQYSYVNYDKLKKEIKKRNDDGGWSEEDESDFVELLEKELDKVYSFQKAKSEETLERIRYCEEQTSDAISRLNSSDAPPTDADFISLETELTDIMETVHDLAKFCELNYTAFYKIVKKHDKHTSWSLKPVFAVRLNARPFYKEQYDLLIVKLSRLYDFVRTRGSPTRGDNAAGGSQQNFVRQTTKYWVHPSNVTELKLYILKHLPVLVFNPNKEFTREDSAISSIYYDNDDLEFYLGRLEKHEGAEAIRLRWYGSMENNNIFVERKTHREDWTGEKSVKARFPLKEKNVNAFLRGDYTVKEAFAKMRKEGKKPISEIENLERLAKEVQYTVLSKGMKPYVRSFYERTAFQLPGDARVRISLDSNLALVREDGPNRAGNNWRRMDIGIDYPFNQIPDEDVVRFPYAILEVKLQTQFGQDPPEWVNNLVNSHLVEAVPKFSKFIHGVSSLFYNRVDMLPYWFPQMSVDIRKPVNNSVRPVKSFSDAPSSSASQHVSDSENTQSSNILDEEARIPSSSGVRRNGSIHRAHDQFDDLDEHSSLLNVGERKNDESFITAVTTKLKSIKDNFFVETIPKFEESNEPSVLFEQNFTAPPGKRIYVPVRVEPKTYFALERTYLDYLRYSILMGSIGITLFNFSHNRAGILAASCFTLVALSAIIYTTLLYLWRAVNIAKHNAVRYDDRFGPTVICSITIFAVVANIVFNFQA</sequence>
<dbReference type="InterPro" id="IPR051572">
    <property type="entry name" value="VTC_Complex_Subunit"/>
</dbReference>
<evidence type="ECO:0000256" key="5">
    <source>
        <dbReference type="ARBA" id="ARBA00022679"/>
    </source>
</evidence>
<comment type="catalytic activity">
    <reaction evidence="9">
        <text>[phosphate](n) + ATP = [phosphate](n+1) + ADP</text>
        <dbReference type="Rhea" id="RHEA:19573"/>
        <dbReference type="Rhea" id="RHEA-COMP:9859"/>
        <dbReference type="Rhea" id="RHEA-COMP:14280"/>
        <dbReference type="ChEBI" id="CHEBI:16838"/>
        <dbReference type="ChEBI" id="CHEBI:30616"/>
        <dbReference type="ChEBI" id="CHEBI:456216"/>
        <dbReference type="EC" id="2.7.4.1"/>
    </reaction>
    <physiologicalReaction direction="left-to-right" evidence="9">
        <dbReference type="Rhea" id="RHEA:19574"/>
    </physiologicalReaction>
</comment>
<evidence type="ECO:0000256" key="7">
    <source>
        <dbReference type="ARBA" id="ARBA00022989"/>
    </source>
</evidence>
<keyword evidence="8 16" id="KW-0472">Membrane</keyword>
<feature type="transmembrane region" description="Helical" evidence="16">
    <location>
        <begin position="697"/>
        <end position="716"/>
    </location>
</feature>
<dbReference type="InterPro" id="IPR003807">
    <property type="entry name" value="DUF202"/>
</dbReference>